<dbReference type="KEGG" id="bcom:BAUCODRAFT_152867"/>
<keyword evidence="3" id="KW-1185">Reference proteome</keyword>
<evidence type="ECO:0000256" key="1">
    <source>
        <dbReference type="SAM" id="MobiDB-lite"/>
    </source>
</evidence>
<dbReference type="GeneID" id="19109262"/>
<proteinExistence type="predicted"/>
<dbReference type="HOGENOM" id="CLU_1992196_0_0_1"/>
<evidence type="ECO:0000313" key="3">
    <source>
        <dbReference type="Proteomes" id="UP000011761"/>
    </source>
</evidence>
<feature type="compositionally biased region" description="Low complexity" evidence="1">
    <location>
        <begin position="17"/>
        <end position="29"/>
    </location>
</feature>
<feature type="region of interest" description="Disordered" evidence="1">
    <location>
        <begin position="1"/>
        <end position="69"/>
    </location>
</feature>
<dbReference type="AlphaFoldDB" id="M2MHS3"/>
<evidence type="ECO:0000313" key="2">
    <source>
        <dbReference type="EMBL" id="EMC90808.1"/>
    </source>
</evidence>
<sequence length="125" mass="12759">MAGACVTPRQCSTRQKQSQPLSPQPSSSLFDGASPRGRPGPLSSGQRAEWSRPCGACLPPPSRPLPQGVTPIAGWLLGKVARRSAPPGALCLPGAFAPPSHAGPPNTVQRGGDPALPATRKLDGP</sequence>
<protein>
    <submittedName>
        <fullName evidence="2">Uncharacterized protein</fullName>
    </submittedName>
</protein>
<name>M2MHS3_BAUPA</name>
<dbReference type="RefSeq" id="XP_007682042.1">
    <property type="nucleotide sequence ID" value="XM_007683852.1"/>
</dbReference>
<accession>M2MHS3</accession>
<dbReference type="EMBL" id="KB445568">
    <property type="protein sequence ID" value="EMC90808.1"/>
    <property type="molecule type" value="Genomic_DNA"/>
</dbReference>
<gene>
    <name evidence="2" type="ORF">BAUCODRAFT_152867</name>
</gene>
<feature type="region of interest" description="Disordered" evidence="1">
    <location>
        <begin position="96"/>
        <end position="125"/>
    </location>
</feature>
<dbReference type="Proteomes" id="UP000011761">
    <property type="component" value="Unassembled WGS sequence"/>
</dbReference>
<reference evidence="2 3" key="1">
    <citation type="journal article" date="2012" name="PLoS Pathog.">
        <title>Diverse lifestyles and strategies of plant pathogenesis encoded in the genomes of eighteen Dothideomycetes fungi.</title>
        <authorList>
            <person name="Ohm R.A."/>
            <person name="Feau N."/>
            <person name="Henrissat B."/>
            <person name="Schoch C.L."/>
            <person name="Horwitz B.A."/>
            <person name="Barry K.W."/>
            <person name="Condon B.J."/>
            <person name="Copeland A.C."/>
            <person name="Dhillon B."/>
            <person name="Glaser F."/>
            <person name="Hesse C.N."/>
            <person name="Kosti I."/>
            <person name="LaButti K."/>
            <person name="Lindquist E.A."/>
            <person name="Lucas S."/>
            <person name="Salamov A.A."/>
            <person name="Bradshaw R.E."/>
            <person name="Ciuffetti L."/>
            <person name="Hamelin R.C."/>
            <person name="Kema G.H.J."/>
            <person name="Lawrence C."/>
            <person name="Scott J.A."/>
            <person name="Spatafora J.W."/>
            <person name="Turgeon B.G."/>
            <person name="de Wit P.J.G.M."/>
            <person name="Zhong S."/>
            <person name="Goodwin S.B."/>
            <person name="Grigoriev I.V."/>
        </authorList>
    </citation>
    <scope>NUCLEOTIDE SEQUENCE [LARGE SCALE GENOMIC DNA]</scope>
    <source>
        <strain evidence="2 3">UAMH 10762</strain>
    </source>
</reference>
<organism evidence="2 3">
    <name type="scientific">Baudoinia panamericana (strain UAMH 10762)</name>
    <name type="common">Angels' share fungus</name>
    <name type="synonym">Baudoinia compniacensis (strain UAMH 10762)</name>
    <dbReference type="NCBI Taxonomy" id="717646"/>
    <lineage>
        <taxon>Eukaryota</taxon>
        <taxon>Fungi</taxon>
        <taxon>Dikarya</taxon>
        <taxon>Ascomycota</taxon>
        <taxon>Pezizomycotina</taxon>
        <taxon>Dothideomycetes</taxon>
        <taxon>Dothideomycetidae</taxon>
        <taxon>Mycosphaerellales</taxon>
        <taxon>Teratosphaeriaceae</taxon>
        <taxon>Baudoinia</taxon>
    </lineage>
</organism>